<feature type="domain" description="Copper amine oxidase-like N-terminal" evidence="2">
    <location>
        <begin position="385"/>
        <end position="475"/>
    </location>
</feature>
<evidence type="ECO:0000313" key="3">
    <source>
        <dbReference type="EMBL" id="MFB5682560.1"/>
    </source>
</evidence>
<keyword evidence="1" id="KW-0732">Signal</keyword>
<keyword evidence="4" id="KW-1185">Reference proteome</keyword>
<gene>
    <name evidence="3" type="ORF">ACE3NQ_16660</name>
</gene>
<evidence type="ECO:0000256" key="1">
    <source>
        <dbReference type="SAM" id="SignalP"/>
    </source>
</evidence>
<reference evidence="3 4" key="1">
    <citation type="submission" date="2024-09" db="EMBL/GenBank/DDBJ databases">
        <authorList>
            <person name="Ruan L."/>
        </authorList>
    </citation>
    <scope>NUCLEOTIDE SEQUENCE [LARGE SCALE GENOMIC DNA]</scope>
    <source>
        <strain evidence="3 4">D33</strain>
    </source>
</reference>
<name>A0ABV5BAB7_9BACL</name>
<accession>A0ABV5BAB7</accession>
<evidence type="ECO:0000259" key="2">
    <source>
        <dbReference type="Pfam" id="PF07833"/>
    </source>
</evidence>
<dbReference type="Pfam" id="PF07833">
    <property type="entry name" value="Cu_amine_oxidN1"/>
    <property type="match status" value="1"/>
</dbReference>
<dbReference type="SUPFAM" id="SSF55383">
    <property type="entry name" value="Copper amine oxidase, domain N"/>
    <property type="match status" value="1"/>
</dbReference>
<dbReference type="InterPro" id="IPR036582">
    <property type="entry name" value="Mao_N_sf"/>
</dbReference>
<dbReference type="Gene3D" id="3.30.457.10">
    <property type="entry name" value="Copper amine oxidase-like, N-terminal domain"/>
    <property type="match status" value="1"/>
</dbReference>
<dbReference type="InterPro" id="IPR012854">
    <property type="entry name" value="Cu_amine_oxidase-like_N"/>
</dbReference>
<protein>
    <submittedName>
        <fullName evidence="3">Stalk domain-containing protein</fullName>
    </submittedName>
</protein>
<comment type="caution">
    <text evidence="3">The sequence shown here is derived from an EMBL/GenBank/DDBJ whole genome shotgun (WGS) entry which is preliminary data.</text>
</comment>
<dbReference type="Proteomes" id="UP001580407">
    <property type="component" value="Unassembled WGS sequence"/>
</dbReference>
<sequence length="652" mass="69856">MKKAAATVLAVSFLFTASLPLAGKSVSAAQAVVENSWKTAKITDVIDRNNYILEDGSLWTTSVDGPVLEHLNLVGITAGEGSSHYGWTGEGQSLSWSTVTGGAVMPAQSAGISEISGEGLVIKKDGSVLIGGKTVEGLSNVVDGDKLEEQFSVITNSGDVWYSSGYNGSKPRMVGHVDHAVELRMSTAYAAVLQKSGRVIMLDLLTDEDPVEVGQDINTIVWKKGTHVLYAVHQDGSVWTYDRMAGYKPVQLSGISDAVKLVNSPDELFVQLRDGSWTGYQNGKSTPLNVPVLNSVSLMSSAANAAVGDTIHLQVQETYSNGYRLVRDSEAGEIIVDQTEVAELQEPGTLKVRGIGNTAVNLQTGGLASSVTLSVTTVQPLTGAAMLKGKAYLPLQPVFKSLGGTVTVAGQQFTIKLGKDTIVLKKGSAEALLNGKPVTMKGTLQTAGGQAVFPGSLISDLKKGTLQWDTKLQQAILNIGGSKLIIESPATVKIKKSIELGNLVNLIGKSYWVNNYYNAGERFEKVTIQDIEVSYDAIGVSSFSVVFRNPGGKIYKTPSQIGASRIPDMLSDSDQFLTYNPYQKYNWSTAAWNSIKNNEVDFGMNTTQAEFAWGRPTSISKESGVEVWVYGDKSFYFKALVFEGGKVTEILL</sequence>
<dbReference type="EMBL" id="JBHILM010000018">
    <property type="protein sequence ID" value="MFB5682560.1"/>
    <property type="molecule type" value="Genomic_DNA"/>
</dbReference>
<dbReference type="RefSeq" id="WP_375526315.1">
    <property type="nucleotide sequence ID" value="NZ_JBHILM010000018.1"/>
</dbReference>
<feature type="signal peptide" evidence="1">
    <location>
        <begin position="1"/>
        <end position="22"/>
    </location>
</feature>
<evidence type="ECO:0000313" key="4">
    <source>
        <dbReference type="Proteomes" id="UP001580407"/>
    </source>
</evidence>
<proteinExistence type="predicted"/>
<feature type="chain" id="PRO_5045415714" evidence="1">
    <location>
        <begin position="23"/>
        <end position="652"/>
    </location>
</feature>
<organism evidence="3 4">
    <name type="scientific">Paenibacillus terreus</name>
    <dbReference type="NCBI Taxonomy" id="1387834"/>
    <lineage>
        <taxon>Bacteria</taxon>
        <taxon>Bacillati</taxon>
        <taxon>Bacillota</taxon>
        <taxon>Bacilli</taxon>
        <taxon>Bacillales</taxon>
        <taxon>Paenibacillaceae</taxon>
        <taxon>Paenibacillus</taxon>
    </lineage>
</organism>